<dbReference type="AlphaFoldDB" id="A0A554N8V9"/>
<sequence>MELTRDDGLATVTPARPESNNIISPGMLDDLAAVVDRLADDTPRPVLLRGAGEQFSYGADLEANSDAHVDGEGHRAQAELSRGGQRVFGGFRDLDCPVVAAIHGSCFGGGMELTMCADLRVAAESAEIGLPEHRIGLLPGWGAPPASSASSASPLSSTSSSPRSHSPPSGCASSASSTRCTPTTPSRSGPSRSPGRSPATRRWLASTPNARCTTPSRSTRDWRPRPTPSATCAAPRTSRGASRRSSPSASRSSRGANPPGVGHVGVTRRSTRNGGVRSDDGRLTPARGYL</sequence>
<organism evidence="4 5">
    <name type="scientific">Haloglomus irregulare</name>
    <dbReference type="NCBI Taxonomy" id="2234134"/>
    <lineage>
        <taxon>Archaea</taxon>
        <taxon>Methanobacteriati</taxon>
        <taxon>Methanobacteriota</taxon>
        <taxon>Stenosarchaea group</taxon>
        <taxon>Halobacteria</taxon>
        <taxon>Halobacteriales</taxon>
        <taxon>Natronomonadaceae</taxon>
        <taxon>Haloglomus</taxon>
    </lineage>
</organism>
<keyword evidence="5" id="KW-1185">Reference proteome</keyword>
<feature type="region of interest" description="Disordered" evidence="3">
    <location>
        <begin position="1"/>
        <end position="20"/>
    </location>
</feature>
<dbReference type="GO" id="GO:0003824">
    <property type="term" value="F:catalytic activity"/>
    <property type="evidence" value="ECO:0007669"/>
    <property type="project" value="InterPro"/>
</dbReference>
<feature type="region of interest" description="Disordered" evidence="3">
    <location>
        <begin position="143"/>
        <end position="290"/>
    </location>
</feature>
<dbReference type="Proteomes" id="UP000319894">
    <property type="component" value="Unassembled WGS sequence"/>
</dbReference>
<dbReference type="EMBL" id="QMDX01000006">
    <property type="protein sequence ID" value="TSD13795.1"/>
    <property type="molecule type" value="Genomic_DNA"/>
</dbReference>
<evidence type="ECO:0000256" key="2">
    <source>
        <dbReference type="RuleBase" id="RU003707"/>
    </source>
</evidence>
<accession>A0A554N8V9</accession>
<evidence type="ECO:0000256" key="3">
    <source>
        <dbReference type="SAM" id="MobiDB-lite"/>
    </source>
</evidence>
<dbReference type="PROSITE" id="PS00166">
    <property type="entry name" value="ENOYL_COA_HYDRATASE"/>
    <property type="match status" value="1"/>
</dbReference>
<gene>
    <name evidence="4" type="ORF">DP107_11600</name>
</gene>
<name>A0A554N8V9_9EURY</name>
<dbReference type="PANTHER" id="PTHR11941:SF54">
    <property type="entry name" value="ENOYL-COA HYDRATASE, MITOCHONDRIAL"/>
    <property type="match status" value="1"/>
</dbReference>
<feature type="compositionally biased region" description="Low complexity" evidence="3">
    <location>
        <begin position="143"/>
        <end position="202"/>
    </location>
</feature>
<dbReference type="SUPFAM" id="SSF52096">
    <property type="entry name" value="ClpP/crotonase"/>
    <property type="match status" value="1"/>
</dbReference>
<proteinExistence type="inferred from homology"/>
<dbReference type="InterPro" id="IPR029045">
    <property type="entry name" value="ClpP/crotonase-like_dom_sf"/>
</dbReference>
<reference evidence="4 5" key="1">
    <citation type="submission" date="2018-06" db="EMBL/GenBank/DDBJ databases">
        <title>Natronomonas sp. F16-60 a new haloarchaeon isolated from a solar saltern of Isla Cristina, Huelva, Spain.</title>
        <authorList>
            <person name="Duran-Viseras A."/>
            <person name="Sanchez-Porro C."/>
            <person name="Ventosa A."/>
        </authorList>
    </citation>
    <scope>NUCLEOTIDE SEQUENCE [LARGE SCALE GENOMIC DNA]</scope>
    <source>
        <strain evidence="4 5">F16-60</strain>
    </source>
</reference>
<evidence type="ECO:0008006" key="6">
    <source>
        <dbReference type="Google" id="ProtNLM"/>
    </source>
</evidence>
<evidence type="ECO:0000313" key="4">
    <source>
        <dbReference type="EMBL" id="TSD13795.1"/>
    </source>
</evidence>
<comment type="caution">
    <text evidence="4">The sequence shown here is derived from an EMBL/GenBank/DDBJ whole genome shotgun (WGS) entry which is preliminary data.</text>
</comment>
<dbReference type="InParanoid" id="A0A554N8V9"/>
<dbReference type="GO" id="GO:0006635">
    <property type="term" value="P:fatty acid beta-oxidation"/>
    <property type="evidence" value="ECO:0007669"/>
    <property type="project" value="TreeGrafter"/>
</dbReference>
<feature type="compositionally biased region" description="Low complexity" evidence="3">
    <location>
        <begin position="233"/>
        <end position="256"/>
    </location>
</feature>
<dbReference type="CDD" id="cd06558">
    <property type="entry name" value="crotonase-like"/>
    <property type="match status" value="1"/>
</dbReference>
<dbReference type="PANTHER" id="PTHR11941">
    <property type="entry name" value="ENOYL-COA HYDRATASE-RELATED"/>
    <property type="match status" value="1"/>
</dbReference>
<dbReference type="InterPro" id="IPR001753">
    <property type="entry name" value="Enoyl-CoA_hydra/iso"/>
</dbReference>
<feature type="compositionally biased region" description="Polar residues" evidence="3">
    <location>
        <begin position="206"/>
        <end position="217"/>
    </location>
</feature>
<dbReference type="InterPro" id="IPR018376">
    <property type="entry name" value="Enoyl-CoA_hyd/isom_CS"/>
</dbReference>
<evidence type="ECO:0000256" key="1">
    <source>
        <dbReference type="ARBA" id="ARBA00005254"/>
    </source>
</evidence>
<evidence type="ECO:0000313" key="5">
    <source>
        <dbReference type="Proteomes" id="UP000319894"/>
    </source>
</evidence>
<dbReference type="Gene3D" id="3.90.226.10">
    <property type="entry name" value="2-enoyl-CoA Hydratase, Chain A, domain 1"/>
    <property type="match status" value="1"/>
</dbReference>
<dbReference type="Pfam" id="PF00378">
    <property type="entry name" value="ECH_1"/>
    <property type="match status" value="1"/>
</dbReference>
<comment type="similarity">
    <text evidence="1 2">Belongs to the enoyl-CoA hydratase/isomerase family.</text>
</comment>
<protein>
    <recommendedName>
        <fullName evidence="6">Enoyl-CoA hydratase</fullName>
    </recommendedName>
</protein>